<keyword evidence="2" id="KW-1185">Reference proteome</keyword>
<name>A0A6P5MVT4_ARADU</name>
<accession>A0A6P5MVT4</accession>
<evidence type="ECO:0000259" key="1">
    <source>
        <dbReference type="Pfam" id="PF10551"/>
    </source>
</evidence>
<evidence type="ECO:0000313" key="2">
    <source>
        <dbReference type="Proteomes" id="UP000515211"/>
    </source>
</evidence>
<dbReference type="PANTHER" id="PTHR31973:SF195">
    <property type="entry name" value="MUDR FAMILY TRANSPOSASE"/>
    <property type="match status" value="1"/>
</dbReference>
<dbReference type="Proteomes" id="UP000515211">
    <property type="component" value="Chromosome 9"/>
</dbReference>
<feature type="domain" description="MULE transposase" evidence="1">
    <location>
        <begin position="109"/>
        <end position="205"/>
    </location>
</feature>
<proteinExistence type="predicted"/>
<gene>
    <name evidence="3" type="primary">LOC110275628</name>
</gene>
<dbReference type="GeneID" id="110275628"/>
<dbReference type="Pfam" id="PF10551">
    <property type="entry name" value="MULE"/>
    <property type="match status" value="1"/>
</dbReference>
<dbReference type="RefSeq" id="XP_020987476.1">
    <property type="nucleotide sequence ID" value="XM_021131817.1"/>
</dbReference>
<sequence length="235" mass="26334">MVRADASVCIKVLLNATTAHFGFRPTYSRVWLAKQKAVAHIYGDWDESYNELPRWVLGVQLTMPGMVAVLRTSPVQVGGQVDESQAYFHRLFWMFPPCIEAFRHCKPLVSIDGTHLYSKYGRTLLIAIAQDGNSNILPVAFALVEGENVESWSFFLSHLRQHVTPQSGLVVILDRHNGIKAALEAPNGGWLPPAAYCAFCIRHVAVNFALTFKGKDARRLLVNVAYAKIEVEFDY</sequence>
<organism evidence="2 3">
    <name type="scientific">Arachis duranensis</name>
    <name type="common">Wild peanut</name>
    <dbReference type="NCBI Taxonomy" id="130453"/>
    <lineage>
        <taxon>Eukaryota</taxon>
        <taxon>Viridiplantae</taxon>
        <taxon>Streptophyta</taxon>
        <taxon>Embryophyta</taxon>
        <taxon>Tracheophyta</taxon>
        <taxon>Spermatophyta</taxon>
        <taxon>Magnoliopsida</taxon>
        <taxon>eudicotyledons</taxon>
        <taxon>Gunneridae</taxon>
        <taxon>Pentapetalae</taxon>
        <taxon>rosids</taxon>
        <taxon>fabids</taxon>
        <taxon>Fabales</taxon>
        <taxon>Fabaceae</taxon>
        <taxon>Papilionoideae</taxon>
        <taxon>50 kb inversion clade</taxon>
        <taxon>dalbergioids sensu lato</taxon>
        <taxon>Dalbergieae</taxon>
        <taxon>Pterocarpus clade</taxon>
        <taxon>Arachis</taxon>
    </lineage>
</organism>
<dbReference type="InterPro" id="IPR018289">
    <property type="entry name" value="MULE_transposase_dom"/>
</dbReference>
<reference evidence="2" key="1">
    <citation type="journal article" date="2016" name="Nat. Genet.">
        <title>The genome sequences of Arachis duranensis and Arachis ipaensis, the diploid ancestors of cultivated peanut.</title>
        <authorList>
            <person name="Bertioli D.J."/>
            <person name="Cannon S.B."/>
            <person name="Froenicke L."/>
            <person name="Huang G."/>
            <person name="Farmer A.D."/>
            <person name="Cannon E.K."/>
            <person name="Liu X."/>
            <person name="Gao D."/>
            <person name="Clevenger J."/>
            <person name="Dash S."/>
            <person name="Ren L."/>
            <person name="Moretzsohn M.C."/>
            <person name="Shirasawa K."/>
            <person name="Huang W."/>
            <person name="Vidigal B."/>
            <person name="Abernathy B."/>
            <person name="Chu Y."/>
            <person name="Niederhuth C.E."/>
            <person name="Umale P."/>
            <person name="Araujo A.C."/>
            <person name="Kozik A."/>
            <person name="Kim K.D."/>
            <person name="Burow M.D."/>
            <person name="Varshney R.K."/>
            <person name="Wang X."/>
            <person name="Zhang X."/>
            <person name="Barkley N."/>
            <person name="Guimaraes P.M."/>
            <person name="Isobe S."/>
            <person name="Guo B."/>
            <person name="Liao B."/>
            <person name="Stalker H.T."/>
            <person name="Schmitz R.J."/>
            <person name="Scheffler B.E."/>
            <person name="Leal-Bertioli S.C."/>
            <person name="Xun X."/>
            <person name="Jackson S.A."/>
            <person name="Michelmore R."/>
            <person name="Ozias-Akins P."/>
        </authorList>
    </citation>
    <scope>NUCLEOTIDE SEQUENCE [LARGE SCALE GENOMIC DNA]</scope>
    <source>
        <strain evidence="2">cv. V14167</strain>
    </source>
</reference>
<reference evidence="3" key="2">
    <citation type="submission" date="2025-08" db="UniProtKB">
        <authorList>
            <consortium name="RefSeq"/>
        </authorList>
    </citation>
    <scope>IDENTIFICATION</scope>
    <source>
        <tissue evidence="3">Whole plant</tissue>
    </source>
</reference>
<protein>
    <submittedName>
        <fullName evidence="3">Uncharacterized protein LOC110275628</fullName>
    </submittedName>
</protein>
<dbReference type="KEGG" id="adu:110275628"/>
<dbReference type="PANTHER" id="PTHR31973">
    <property type="entry name" value="POLYPROTEIN, PUTATIVE-RELATED"/>
    <property type="match status" value="1"/>
</dbReference>
<dbReference type="AlphaFoldDB" id="A0A6P5MVT4"/>
<evidence type="ECO:0000313" key="3">
    <source>
        <dbReference type="RefSeq" id="XP_020987476.1"/>
    </source>
</evidence>